<evidence type="ECO:0000313" key="2">
    <source>
        <dbReference type="Proteomes" id="UP000050509"/>
    </source>
</evidence>
<gene>
    <name evidence="1" type="ORF">SE17_02330</name>
</gene>
<dbReference type="NCBIfam" id="TIGR01725">
    <property type="entry name" value="phge_HK97_gp10"/>
    <property type="match status" value="1"/>
</dbReference>
<dbReference type="EMBL" id="LJCR01000024">
    <property type="protein sequence ID" value="KPV54683.1"/>
    <property type="molecule type" value="Genomic_DNA"/>
</dbReference>
<reference evidence="1 2" key="1">
    <citation type="submission" date="2015-09" db="EMBL/GenBank/DDBJ databases">
        <title>Draft genome sequence of Kouleothrix aurantiaca JCM 19913.</title>
        <authorList>
            <person name="Hemp J."/>
        </authorList>
    </citation>
    <scope>NUCLEOTIDE SEQUENCE [LARGE SCALE GENOMIC DNA]</scope>
    <source>
        <strain evidence="1 2">COM-B</strain>
    </source>
</reference>
<sequence length="121" mass="13165">MMSLDGLDEFQQAIANLIDQTNNEKLAEMLGPGADRLLRGMQRRVAVDSGELRDSLGIEITTHGDTAEVLIQAGTDHAEANEFGTHDMAAQPFMRPTMDEDGPRALEDVSSAIGRALERVK</sequence>
<accession>A0A0P9DGQ3</accession>
<dbReference type="Proteomes" id="UP000050509">
    <property type="component" value="Unassembled WGS sequence"/>
</dbReference>
<dbReference type="InterPro" id="IPR010064">
    <property type="entry name" value="HK97-gp10_tail"/>
</dbReference>
<evidence type="ECO:0000313" key="1">
    <source>
        <dbReference type="EMBL" id="KPV54683.1"/>
    </source>
</evidence>
<evidence type="ECO:0008006" key="3">
    <source>
        <dbReference type="Google" id="ProtNLM"/>
    </source>
</evidence>
<proteinExistence type="predicted"/>
<comment type="caution">
    <text evidence="1">The sequence shown here is derived from an EMBL/GenBank/DDBJ whole genome shotgun (WGS) entry which is preliminary data.</text>
</comment>
<dbReference type="Pfam" id="PF04883">
    <property type="entry name" value="HK97-gp10_like"/>
    <property type="match status" value="1"/>
</dbReference>
<keyword evidence="2" id="KW-1185">Reference proteome</keyword>
<protein>
    <recommendedName>
        <fullName evidence="3">HK97 gp10 family phage protein</fullName>
    </recommendedName>
</protein>
<name>A0A0P9DGQ3_9CHLR</name>
<organism evidence="1 2">
    <name type="scientific">Kouleothrix aurantiaca</name>
    <dbReference type="NCBI Taxonomy" id="186479"/>
    <lineage>
        <taxon>Bacteria</taxon>
        <taxon>Bacillati</taxon>
        <taxon>Chloroflexota</taxon>
        <taxon>Chloroflexia</taxon>
        <taxon>Chloroflexales</taxon>
        <taxon>Roseiflexineae</taxon>
        <taxon>Roseiflexaceae</taxon>
        <taxon>Kouleothrix</taxon>
    </lineage>
</organism>
<dbReference type="AlphaFoldDB" id="A0A0P9DGQ3"/>